<accession>A0AA40BZU5</accession>
<keyword evidence="12" id="KW-1185">Reference proteome</keyword>
<dbReference type="GO" id="GO:0004601">
    <property type="term" value="F:peroxidase activity"/>
    <property type="evidence" value="ECO:0007669"/>
    <property type="project" value="UniProtKB-KW"/>
</dbReference>
<evidence type="ECO:0000256" key="4">
    <source>
        <dbReference type="ARBA" id="ARBA00023002"/>
    </source>
</evidence>
<dbReference type="PANTHER" id="PTHR31356:SF66">
    <property type="entry name" value="CATALASE-PEROXIDASE"/>
    <property type="match status" value="1"/>
</dbReference>
<evidence type="ECO:0000256" key="9">
    <source>
        <dbReference type="SAM" id="Phobius"/>
    </source>
</evidence>
<dbReference type="EC" id="1.11.1.-" evidence="7"/>
<dbReference type="EMBL" id="JAULSU010000004">
    <property type="protein sequence ID" value="KAK0619565.1"/>
    <property type="molecule type" value="Genomic_DNA"/>
</dbReference>
<comment type="cofactor">
    <cofactor evidence="6">
        <name>heme b</name>
        <dbReference type="ChEBI" id="CHEBI:60344"/>
    </cofactor>
    <text evidence="6">Binds 1 heme b (iron(II)-protoporphyrin IX) group per subunit.</text>
</comment>
<keyword evidence="5" id="KW-0325">Glycoprotein</keyword>
<evidence type="ECO:0000256" key="8">
    <source>
        <dbReference type="SAM" id="MobiDB-lite"/>
    </source>
</evidence>
<dbReference type="GO" id="GO:0000302">
    <property type="term" value="P:response to reactive oxygen species"/>
    <property type="evidence" value="ECO:0007669"/>
    <property type="project" value="TreeGrafter"/>
</dbReference>
<protein>
    <recommendedName>
        <fullName evidence="7">Peroxidase</fullName>
        <ecNumber evidence="7">1.11.1.-</ecNumber>
    </recommendedName>
</protein>
<feature type="transmembrane region" description="Helical" evidence="9">
    <location>
        <begin position="265"/>
        <end position="285"/>
    </location>
</feature>
<dbReference type="GO" id="GO:0042744">
    <property type="term" value="P:hydrogen peroxide catabolic process"/>
    <property type="evidence" value="ECO:0007669"/>
    <property type="project" value="TreeGrafter"/>
</dbReference>
<keyword evidence="9" id="KW-0812">Transmembrane</keyword>
<evidence type="ECO:0000313" key="12">
    <source>
        <dbReference type="Proteomes" id="UP001175000"/>
    </source>
</evidence>
<evidence type="ECO:0000259" key="10">
    <source>
        <dbReference type="PROSITE" id="PS50873"/>
    </source>
</evidence>
<feature type="binding site" description="axial binding residue" evidence="6">
    <location>
        <position position="71"/>
    </location>
    <ligand>
        <name>heme b</name>
        <dbReference type="ChEBI" id="CHEBI:60344"/>
    </ligand>
    <ligandPart>
        <name>Fe</name>
        <dbReference type="ChEBI" id="CHEBI:18248"/>
    </ligandPart>
</feature>
<keyword evidence="9" id="KW-0472">Membrane</keyword>
<reference evidence="11" key="1">
    <citation type="submission" date="2023-06" db="EMBL/GenBank/DDBJ databases">
        <title>Genome-scale phylogeny and comparative genomics of the fungal order Sordariales.</title>
        <authorList>
            <consortium name="Lawrence Berkeley National Laboratory"/>
            <person name="Hensen N."/>
            <person name="Bonometti L."/>
            <person name="Westerberg I."/>
            <person name="Brannstrom I.O."/>
            <person name="Guillou S."/>
            <person name="Cros-Aarteil S."/>
            <person name="Calhoun S."/>
            <person name="Haridas S."/>
            <person name="Kuo A."/>
            <person name="Mondo S."/>
            <person name="Pangilinan J."/>
            <person name="Riley R."/>
            <person name="Labutti K."/>
            <person name="Andreopoulos B."/>
            <person name="Lipzen A."/>
            <person name="Chen C."/>
            <person name="Yanf M."/>
            <person name="Daum C."/>
            <person name="Ng V."/>
            <person name="Clum A."/>
            <person name="Steindorff A."/>
            <person name="Ohm R."/>
            <person name="Martin F."/>
            <person name="Silar P."/>
            <person name="Natvig D."/>
            <person name="Lalanne C."/>
            <person name="Gautier V."/>
            <person name="Ament-Velasquez S.L."/>
            <person name="Kruys A."/>
            <person name="Hutchinson M.I."/>
            <person name="Powell A.J."/>
            <person name="Barry K."/>
            <person name="Miller A.N."/>
            <person name="Grigoriev I.V."/>
            <person name="Debuchy R."/>
            <person name="Gladieux P."/>
            <person name="Thoren M.H."/>
            <person name="Johannesson H."/>
        </authorList>
    </citation>
    <scope>NUCLEOTIDE SEQUENCE</scope>
    <source>
        <strain evidence="11">CBS 606.72</strain>
    </source>
</reference>
<gene>
    <name evidence="11" type="ORF">B0T14DRAFT_519499</name>
</gene>
<dbReference type="InterPro" id="IPR010255">
    <property type="entry name" value="Haem_peroxidase_sf"/>
</dbReference>
<keyword evidence="6 7" id="KW-0479">Metal-binding</keyword>
<keyword evidence="3 6" id="KW-0349">Heme</keyword>
<sequence length="289" mass="30407">MADLLQAGAKVGVLACPGGPRIRMFVGRPEDKTPAPVGLLPPVFFTADQLIDLFANKTVSPGGLVALIGAHTASRNHSATTTLAPPQDRTPGKWDTEYFSEHLRPNASAGVFRFPSDVSLAQSPRTGPVFQQFSAAKGAWDEAYAKEYIRMSLMGVKKINALRECSKVLPRAADKPEPDEPEPSSTPSHRSSTSVVYQTRTYTVTSCPPDKTNCPYGSHATSLAPVSTITAEADHHANANAHGHTDVTSPVRAAPTSKAPVPVTAGAGCLSASLYAVAAMVGLLATSFM</sequence>
<feature type="domain" description="Plant heme peroxidase family profile" evidence="10">
    <location>
        <begin position="1"/>
        <end position="169"/>
    </location>
</feature>
<comment type="cofactor">
    <cofactor evidence="6 7">
        <name>Ca(2+)</name>
        <dbReference type="ChEBI" id="CHEBI:29108"/>
    </cofactor>
    <text evidence="6 7">Binds 2 calcium ions per subunit.</text>
</comment>
<feature type="binding site" evidence="6">
    <location>
        <position position="95"/>
    </location>
    <ligand>
        <name>Ca(2+)</name>
        <dbReference type="ChEBI" id="CHEBI:29108"/>
        <label>2</label>
    </ligand>
</feature>
<feature type="binding site" evidence="6">
    <location>
        <position position="90"/>
    </location>
    <ligand>
        <name>Ca(2+)</name>
        <dbReference type="ChEBI" id="CHEBI:29108"/>
        <label>2</label>
    </ligand>
</feature>
<evidence type="ECO:0000256" key="1">
    <source>
        <dbReference type="ARBA" id="ARBA00006089"/>
    </source>
</evidence>
<comment type="similarity">
    <text evidence="1 7">Belongs to the peroxidase family. Ligninase subfamily.</text>
</comment>
<dbReference type="InterPro" id="IPR044831">
    <property type="entry name" value="Ccp1-like"/>
</dbReference>
<evidence type="ECO:0000313" key="11">
    <source>
        <dbReference type="EMBL" id="KAK0619565.1"/>
    </source>
</evidence>
<evidence type="ECO:0000256" key="3">
    <source>
        <dbReference type="ARBA" id="ARBA00022617"/>
    </source>
</evidence>
<feature type="binding site" evidence="6">
    <location>
        <position position="72"/>
    </location>
    <ligand>
        <name>Ca(2+)</name>
        <dbReference type="ChEBI" id="CHEBI:29108"/>
        <label>2</label>
    </ligand>
</feature>
<dbReference type="GO" id="GO:0046872">
    <property type="term" value="F:metal ion binding"/>
    <property type="evidence" value="ECO:0007669"/>
    <property type="project" value="UniProtKB-UniRule"/>
</dbReference>
<name>A0AA40BZU5_9PEZI</name>
<dbReference type="GO" id="GO:0020037">
    <property type="term" value="F:heme binding"/>
    <property type="evidence" value="ECO:0007669"/>
    <property type="project" value="UniProtKB-UniRule"/>
</dbReference>
<dbReference type="AlphaFoldDB" id="A0AA40BZU5"/>
<keyword evidence="6 7" id="KW-0106">Calcium</keyword>
<feature type="compositionally biased region" description="Low complexity" evidence="8">
    <location>
        <begin position="183"/>
        <end position="194"/>
    </location>
</feature>
<dbReference type="Pfam" id="PF00141">
    <property type="entry name" value="peroxidase"/>
    <property type="match status" value="1"/>
</dbReference>
<evidence type="ECO:0000256" key="7">
    <source>
        <dbReference type="RuleBase" id="RU363051"/>
    </source>
</evidence>
<dbReference type="InterPro" id="IPR002016">
    <property type="entry name" value="Haem_peroxidase"/>
</dbReference>
<keyword evidence="4 7" id="KW-0560">Oxidoreductase</keyword>
<organism evidence="11 12">
    <name type="scientific">Immersiella caudata</name>
    <dbReference type="NCBI Taxonomy" id="314043"/>
    <lineage>
        <taxon>Eukaryota</taxon>
        <taxon>Fungi</taxon>
        <taxon>Dikarya</taxon>
        <taxon>Ascomycota</taxon>
        <taxon>Pezizomycotina</taxon>
        <taxon>Sordariomycetes</taxon>
        <taxon>Sordariomycetidae</taxon>
        <taxon>Sordariales</taxon>
        <taxon>Lasiosphaeriaceae</taxon>
        <taxon>Immersiella</taxon>
    </lineage>
</organism>
<comment type="caution">
    <text evidence="11">The sequence shown here is derived from an EMBL/GenBank/DDBJ whole genome shotgun (WGS) entry which is preliminary data.</text>
</comment>
<feature type="binding site" evidence="6">
    <location>
        <position position="88"/>
    </location>
    <ligand>
        <name>Ca(2+)</name>
        <dbReference type="ChEBI" id="CHEBI:29108"/>
        <label>2</label>
    </ligand>
</feature>
<dbReference type="PRINTS" id="PR00458">
    <property type="entry name" value="PEROXIDASE"/>
</dbReference>
<evidence type="ECO:0000256" key="5">
    <source>
        <dbReference type="ARBA" id="ARBA00023180"/>
    </source>
</evidence>
<keyword evidence="9" id="KW-1133">Transmembrane helix</keyword>
<dbReference type="PRINTS" id="PR00462">
    <property type="entry name" value="LIGNINASE"/>
</dbReference>
<evidence type="ECO:0000256" key="6">
    <source>
        <dbReference type="PIRSR" id="PIRSR601621-2"/>
    </source>
</evidence>
<dbReference type="Gene3D" id="1.10.420.10">
    <property type="entry name" value="Peroxidase, domain 2"/>
    <property type="match status" value="1"/>
</dbReference>
<feature type="region of interest" description="Disordered" evidence="8">
    <location>
        <begin position="170"/>
        <end position="195"/>
    </location>
</feature>
<dbReference type="GO" id="GO:0034599">
    <property type="term" value="P:cellular response to oxidative stress"/>
    <property type="evidence" value="ECO:0007669"/>
    <property type="project" value="InterPro"/>
</dbReference>
<proteinExistence type="inferred from homology"/>
<dbReference type="Gene3D" id="1.10.520.10">
    <property type="match status" value="1"/>
</dbReference>
<dbReference type="InterPro" id="IPR001621">
    <property type="entry name" value="Ligninase"/>
</dbReference>
<evidence type="ECO:0000256" key="2">
    <source>
        <dbReference type="ARBA" id="ARBA00022559"/>
    </source>
</evidence>
<keyword evidence="2 7" id="KW-0575">Peroxidase</keyword>
<dbReference type="SUPFAM" id="SSF48113">
    <property type="entry name" value="Heme-dependent peroxidases"/>
    <property type="match status" value="1"/>
</dbReference>
<keyword evidence="6" id="KW-0408">Iron</keyword>
<dbReference type="PANTHER" id="PTHR31356">
    <property type="entry name" value="THYLAKOID LUMENAL 29 KDA PROTEIN, CHLOROPLASTIC-RELATED"/>
    <property type="match status" value="1"/>
</dbReference>
<dbReference type="PROSITE" id="PS50873">
    <property type="entry name" value="PEROXIDASE_4"/>
    <property type="match status" value="1"/>
</dbReference>
<dbReference type="Proteomes" id="UP001175000">
    <property type="component" value="Unassembled WGS sequence"/>
</dbReference>